<evidence type="ECO:0000256" key="3">
    <source>
        <dbReference type="ARBA" id="ARBA00005150"/>
    </source>
</evidence>
<sequence>MKDFASSGDPKVQAQLDRLSALSLPQGRIGLEVIHTILERLGNPERTLPPVFHVAGTNGKGSTCAYLRAMLEAQGLTIHVATKPHLVRYNERIRVAGRLIEDDLLADLLKEVLDLSEDLGPSFFEVTTAATLLAFARIPADACVIEVGLGGRLDATNVMVRPAACGIASLGVDHESFLLNPEEGAPDPANPMVRIAFEKAGIRRAGSPMVTQAYRADMEAMIEALCAQAGAPLFMRGRAWEADVSDTGIAYRDAHGTLTLPLPQMPGRHQGDNAALAVAMLRHQDEVFVSPEAMATGIRTAHWPARLQRLGDGPLTRLIPGAMFLLDGGHNPDAALAMAKFLETRAAKPVHAVVGMLSAKDARTTLATIAPHLASLTAIPISGSEHHPLLDLAMMAQEAGVPTVHTSPDGLEAAITWIEQRLRPGEEGTILITGSLYLAGQVLKANDEIPD</sequence>
<evidence type="ECO:0000256" key="9">
    <source>
        <dbReference type="ARBA" id="ARBA00022723"/>
    </source>
</evidence>
<dbReference type="PROSITE" id="PS01012">
    <property type="entry name" value="FOLYLPOLYGLU_SYNT_2"/>
    <property type="match status" value="1"/>
</dbReference>
<dbReference type="EC" id="6.3.2.12" evidence="5"/>
<evidence type="ECO:0000256" key="8">
    <source>
        <dbReference type="ARBA" id="ARBA00022598"/>
    </source>
</evidence>
<gene>
    <name evidence="23" type="ORF">ACFODU_07040</name>
</gene>
<dbReference type="InterPro" id="IPR018109">
    <property type="entry name" value="Folylpolyglutamate_synth_CS"/>
</dbReference>
<dbReference type="EMBL" id="JBHRST010000009">
    <property type="protein sequence ID" value="MFC3097557.1"/>
    <property type="molecule type" value="Genomic_DNA"/>
</dbReference>
<evidence type="ECO:0000256" key="17">
    <source>
        <dbReference type="ARBA" id="ARBA00047493"/>
    </source>
</evidence>
<dbReference type="InterPro" id="IPR036565">
    <property type="entry name" value="Mur-like_cat_sf"/>
</dbReference>
<evidence type="ECO:0000256" key="2">
    <source>
        <dbReference type="ARBA" id="ARBA00004799"/>
    </source>
</evidence>
<evidence type="ECO:0000313" key="23">
    <source>
        <dbReference type="EMBL" id="MFC3097557.1"/>
    </source>
</evidence>
<evidence type="ECO:0000313" key="24">
    <source>
        <dbReference type="Proteomes" id="UP001595456"/>
    </source>
</evidence>
<dbReference type="GO" id="GO:0016874">
    <property type="term" value="F:ligase activity"/>
    <property type="evidence" value="ECO:0007669"/>
    <property type="project" value="UniProtKB-KW"/>
</dbReference>
<evidence type="ECO:0000256" key="4">
    <source>
        <dbReference type="ARBA" id="ARBA00008276"/>
    </source>
</evidence>
<accession>A0ABV7E6Z9</accession>
<evidence type="ECO:0000256" key="6">
    <source>
        <dbReference type="ARBA" id="ARBA00013025"/>
    </source>
</evidence>
<dbReference type="EC" id="6.3.2.17" evidence="6"/>
<comment type="catalytic activity">
    <reaction evidence="17">
        <text>(6S)-5,6,7,8-tetrahydrofolyl-(gamma-L-Glu)(n) + L-glutamate + ATP = (6S)-5,6,7,8-tetrahydrofolyl-(gamma-L-Glu)(n+1) + ADP + phosphate + H(+)</text>
        <dbReference type="Rhea" id="RHEA:10580"/>
        <dbReference type="Rhea" id="RHEA-COMP:14738"/>
        <dbReference type="Rhea" id="RHEA-COMP:14740"/>
        <dbReference type="ChEBI" id="CHEBI:15378"/>
        <dbReference type="ChEBI" id="CHEBI:29985"/>
        <dbReference type="ChEBI" id="CHEBI:30616"/>
        <dbReference type="ChEBI" id="CHEBI:43474"/>
        <dbReference type="ChEBI" id="CHEBI:141005"/>
        <dbReference type="ChEBI" id="CHEBI:456216"/>
        <dbReference type="EC" id="6.3.2.17"/>
    </reaction>
</comment>
<comment type="catalytic activity">
    <reaction evidence="20">
        <text>7,8-dihydropteroate + L-glutamate + ATP = 7,8-dihydrofolate + ADP + phosphate + H(+)</text>
        <dbReference type="Rhea" id="RHEA:23584"/>
        <dbReference type="ChEBI" id="CHEBI:15378"/>
        <dbReference type="ChEBI" id="CHEBI:17839"/>
        <dbReference type="ChEBI" id="CHEBI:29985"/>
        <dbReference type="ChEBI" id="CHEBI:30616"/>
        <dbReference type="ChEBI" id="CHEBI:43474"/>
        <dbReference type="ChEBI" id="CHEBI:57451"/>
        <dbReference type="ChEBI" id="CHEBI:456216"/>
        <dbReference type="EC" id="6.3.2.12"/>
    </reaction>
</comment>
<keyword evidence="10 21" id="KW-0547">Nucleotide-binding</keyword>
<dbReference type="Gene3D" id="3.40.1190.10">
    <property type="entry name" value="Mur-like, catalytic domain"/>
    <property type="match status" value="1"/>
</dbReference>
<name>A0ABV7E6Z9_9SPHN</name>
<evidence type="ECO:0000256" key="21">
    <source>
        <dbReference type="PIRNR" id="PIRNR001563"/>
    </source>
</evidence>
<keyword evidence="13" id="KW-0289">Folate biosynthesis</keyword>
<evidence type="ECO:0000256" key="20">
    <source>
        <dbReference type="ARBA" id="ARBA00049161"/>
    </source>
</evidence>
<dbReference type="NCBIfam" id="TIGR01499">
    <property type="entry name" value="folC"/>
    <property type="match status" value="1"/>
</dbReference>
<organism evidence="23 24">
    <name type="scientific">Alteraurantiacibacter palmitatis</name>
    <dbReference type="NCBI Taxonomy" id="2054628"/>
    <lineage>
        <taxon>Bacteria</taxon>
        <taxon>Pseudomonadati</taxon>
        <taxon>Pseudomonadota</taxon>
        <taxon>Alphaproteobacteria</taxon>
        <taxon>Sphingomonadales</taxon>
        <taxon>Erythrobacteraceae</taxon>
        <taxon>Alteraurantiacibacter</taxon>
    </lineage>
</organism>
<comment type="similarity">
    <text evidence="4 21">Belongs to the folylpolyglutamate synthase family.</text>
</comment>
<comment type="catalytic activity">
    <reaction evidence="18">
        <text>10-formyltetrahydrofolyl-(gamma-L-Glu)(n) + L-glutamate + ATP = 10-formyltetrahydrofolyl-(gamma-L-Glu)(n+1) + ADP + phosphate + H(+)</text>
        <dbReference type="Rhea" id="RHEA:51904"/>
        <dbReference type="Rhea" id="RHEA-COMP:13088"/>
        <dbReference type="Rhea" id="RHEA-COMP:14300"/>
        <dbReference type="ChEBI" id="CHEBI:15378"/>
        <dbReference type="ChEBI" id="CHEBI:29985"/>
        <dbReference type="ChEBI" id="CHEBI:30616"/>
        <dbReference type="ChEBI" id="CHEBI:43474"/>
        <dbReference type="ChEBI" id="CHEBI:134413"/>
        <dbReference type="ChEBI" id="CHEBI:456216"/>
        <dbReference type="EC" id="6.3.2.17"/>
    </reaction>
</comment>
<dbReference type="Proteomes" id="UP001595456">
    <property type="component" value="Unassembled WGS sequence"/>
</dbReference>
<evidence type="ECO:0000256" key="1">
    <source>
        <dbReference type="ARBA" id="ARBA00002714"/>
    </source>
</evidence>
<comment type="catalytic activity">
    <reaction evidence="19">
        <text>(6R)-5,10-methylenetetrahydrofolyl-(gamma-L-Glu)(n) + L-glutamate + ATP = (6R)-5,10-methylenetetrahydrofolyl-(gamma-L-Glu)(n+1) + ADP + phosphate + H(+)</text>
        <dbReference type="Rhea" id="RHEA:51912"/>
        <dbReference type="Rhea" id="RHEA-COMP:13257"/>
        <dbReference type="Rhea" id="RHEA-COMP:13258"/>
        <dbReference type="ChEBI" id="CHEBI:15378"/>
        <dbReference type="ChEBI" id="CHEBI:29985"/>
        <dbReference type="ChEBI" id="CHEBI:30616"/>
        <dbReference type="ChEBI" id="CHEBI:43474"/>
        <dbReference type="ChEBI" id="CHEBI:136572"/>
        <dbReference type="ChEBI" id="CHEBI:456216"/>
        <dbReference type="EC" id="6.3.2.17"/>
    </reaction>
</comment>
<comment type="caution">
    <text evidence="23">The sequence shown here is derived from an EMBL/GenBank/DDBJ whole genome shotgun (WGS) entry which is preliminary data.</text>
</comment>
<dbReference type="PANTHER" id="PTHR11136">
    <property type="entry name" value="FOLYLPOLYGLUTAMATE SYNTHASE-RELATED"/>
    <property type="match status" value="1"/>
</dbReference>
<evidence type="ECO:0000256" key="18">
    <source>
        <dbReference type="ARBA" id="ARBA00047808"/>
    </source>
</evidence>
<comment type="pathway">
    <text evidence="3">Cofactor biosynthesis; tetrahydrofolylpolyglutamate biosynthesis.</text>
</comment>
<evidence type="ECO:0000256" key="13">
    <source>
        <dbReference type="ARBA" id="ARBA00022909"/>
    </source>
</evidence>
<comment type="function">
    <text evidence="1">Functions in two distinct reactions of the de novo folate biosynthetic pathway. Catalyzes the addition of a glutamate residue to dihydropteroate (7,8-dihydropteroate or H2Pte) to form dihydrofolate (7,8-dihydrofolate monoglutamate or H2Pte-Glu). Also catalyzes successive additions of L-glutamate to tetrahydrofolate or 10-formyltetrahydrofolate or 5,10-methylenetetrahydrofolate, leading to folylpolyglutamate derivatives.</text>
</comment>
<reference evidence="24" key="1">
    <citation type="journal article" date="2019" name="Int. J. Syst. Evol. Microbiol.">
        <title>The Global Catalogue of Microorganisms (GCM) 10K type strain sequencing project: providing services to taxonomists for standard genome sequencing and annotation.</title>
        <authorList>
            <consortium name="The Broad Institute Genomics Platform"/>
            <consortium name="The Broad Institute Genome Sequencing Center for Infectious Disease"/>
            <person name="Wu L."/>
            <person name="Ma J."/>
        </authorList>
    </citation>
    <scope>NUCLEOTIDE SEQUENCE [LARGE SCALE GENOMIC DNA]</scope>
    <source>
        <strain evidence="24">KCTC 52607</strain>
    </source>
</reference>
<evidence type="ECO:0000256" key="12">
    <source>
        <dbReference type="ARBA" id="ARBA00022842"/>
    </source>
</evidence>
<protein>
    <recommendedName>
        <fullName evidence="7">Dihydrofolate synthase/folylpolyglutamate synthase</fullName>
        <ecNumber evidence="5">6.3.2.12</ecNumber>
        <ecNumber evidence="6">6.3.2.17</ecNumber>
    </recommendedName>
    <alternativeName>
        <fullName evidence="16">Folylpoly-gamma-glutamate synthetase-dihydrofolate synthetase</fullName>
    </alternativeName>
    <alternativeName>
        <fullName evidence="14">Folylpolyglutamate synthetase</fullName>
    </alternativeName>
    <alternativeName>
        <fullName evidence="15">Tetrahydrofolylpolyglutamate synthase</fullName>
    </alternativeName>
</protein>
<keyword evidence="11 21" id="KW-0067">ATP-binding</keyword>
<dbReference type="InterPro" id="IPR001645">
    <property type="entry name" value="Folylpolyglutamate_synth"/>
</dbReference>
<dbReference type="PANTHER" id="PTHR11136:SF0">
    <property type="entry name" value="DIHYDROFOLATE SYNTHETASE-RELATED"/>
    <property type="match status" value="1"/>
</dbReference>
<dbReference type="InterPro" id="IPR036615">
    <property type="entry name" value="Mur_ligase_C_dom_sf"/>
</dbReference>
<evidence type="ECO:0000256" key="10">
    <source>
        <dbReference type="ARBA" id="ARBA00022741"/>
    </source>
</evidence>
<dbReference type="PIRSF" id="PIRSF001563">
    <property type="entry name" value="Folylpolyglu_synth"/>
    <property type="match status" value="1"/>
</dbReference>
<evidence type="ECO:0000256" key="5">
    <source>
        <dbReference type="ARBA" id="ARBA00013023"/>
    </source>
</evidence>
<dbReference type="Pfam" id="PF02875">
    <property type="entry name" value="Mur_ligase_C"/>
    <property type="match status" value="1"/>
</dbReference>
<evidence type="ECO:0000256" key="16">
    <source>
        <dbReference type="ARBA" id="ARBA00032510"/>
    </source>
</evidence>
<comment type="pathway">
    <text evidence="2">Cofactor biosynthesis; tetrahydrofolate biosynthesis; 7,8-dihydrofolate from 2-amino-4-hydroxy-6-hydroxymethyl-7,8-dihydropteridine diphosphate and 4-aminobenzoate: step 2/2.</text>
</comment>
<evidence type="ECO:0000256" key="11">
    <source>
        <dbReference type="ARBA" id="ARBA00022840"/>
    </source>
</evidence>
<keyword evidence="9" id="KW-0479">Metal-binding</keyword>
<keyword evidence="8 21" id="KW-0436">Ligase</keyword>
<keyword evidence="12" id="KW-0460">Magnesium</keyword>
<keyword evidence="24" id="KW-1185">Reference proteome</keyword>
<dbReference type="SUPFAM" id="SSF53244">
    <property type="entry name" value="MurD-like peptide ligases, peptide-binding domain"/>
    <property type="match status" value="1"/>
</dbReference>
<proteinExistence type="inferred from homology"/>
<dbReference type="Gene3D" id="3.90.190.20">
    <property type="entry name" value="Mur ligase, C-terminal domain"/>
    <property type="match status" value="1"/>
</dbReference>
<dbReference type="RefSeq" id="WP_336925279.1">
    <property type="nucleotide sequence ID" value="NZ_JBANRO010000003.1"/>
</dbReference>
<evidence type="ECO:0000256" key="19">
    <source>
        <dbReference type="ARBA" id="ARBA00049035"/>
    </source>
</evidence>
<evidence type="ECO:0000256" key="7">
    <source>
        <dbReference type="ARBA" id="ARBA00019357"/>
    </source>
</evidence>
<evidence type="ECO:0000259" key="22">
    <source>
        <dbReference type="Pfam" id="PF02875"/>
    </source>
</evidence>
<evidence type="ECO:0000256" key="15">
    <source>
        <dbReference type="ARBA" id="ARBA00030592"/>
    </source>
</evidence>
<feature type="domain" description="Mur ligase C-terminal" evidence="22">
    <location>
        <begin position="321"/>
        <end position="435"/>
    </location>
</feature>
<evidence type="ECO:0000256" key="14">
    <source>
        <dbReference type="ARBA" id="ARBA00030048"/>
    </source>
</evidence>
<dbReference type="InterPro" id="IPR004101">
    <property type="entry name" value="Mur_ligase_C"/>
</dbReference>
<dbReference type="SUPFAM" id="SSF53623">
    <property type="entry name" value="MurD-like peptide ligases, catalytic domain"/>
    <property type="match status" value="1"/>
</dbReference>